<gene>
    <name evidence="1" type="ORF">UY48_C0001G0053</name>
</gene>
<evidence type="ECO:0000313" key="2">
    <source>
        <dbReference type="Proteomes" id="UP000034588"/>
    </source>
</evidence>
<organism evidence="1 2">
    <name type="scientific">Candidatus Gottesmanbacteria bacterium GW2011_GWB1_49_7</name>
    <dbReference type="NCBI Taxonomy" id="1618448"/>
    <lineage>
        <taxon>Bacteria</taxon>
        <taxon>Candidatus Gottesmaniibacteriota</taxon>
    </lineage>
</organism>
<name>A0A0G1YEL9_9BACT</name>
<sequence>MTNSTITTGDMTINFGDIEIIRCELLTQLPKRYYPFPKWRYPAPADALEEASRLFGISAGVIYDWPGHDGKHGFWAMEAEDGR</sequence>
<proteinExistence type="predicted"/>
<protein>
    <submittedName>
        <fullName evidence="1">Uncharacterized protein</fullName>
    </submittedName>
</protein>
<dbReference type="AlphaFoldDB" id="A0A0G1YEL9"/>
<accession>A0A0G1YEL9</accession>
<comment type="caution">
    <text evidence="1">The sequence shown here is derived from an EMBL/GenBank/DDBJ whole genome shotgun (WGS) entry which is preliminary data.</text>
</comment>
<evidence type="ECO:0000313" key="1">
    <source>
        <dbReference type="EMBL" id="KKW13432.1"/>
    </source>
</evidence>
<dbReference type="EMBL" id="LCQD01000001">
    <property type="protein sequence ID" value="KKW13432.1"/>
    <property type="molecule type" value="Genomic_DNA"/>
</dbReference>
<dbReference type="Proteomes" id="UP000034588">
    <property type="component" value="Unassembled WGS sequence"/>
</dbReference>
<reference evidence="1 2" key="1">
    <citation type="journal article" date="2015" name="Nature">
        <title>rRNA introns, odd ribosomes, and small enigmatic genomes across a large radiation of phyla.</title>
        <authorList>
            <person name="Brown C.T."/>
            <person name="Hug L.A."/>
            <person name="Thomas B.C."/>
            <person name="Sharon I."/>
            <person name="Castelle C.J."/>
            <person name="Singh A."/>
            <person name="Wilkins M.J."/>
            <person name="Williams K.H."/>
            <person name="Banfield J.F."/>
        </authorList>
    </citation>
    <scope>NUCLEOTIDE SEQUENCE [LARGE SCALE GENOMIC DNA]</scope>
</reference>